<gene>
    <name evidence="1" type="ORF">BKA67DRAFT_577949</name>
</gene>
<organism evidence="1 2">
    <name type="scientific">Truncatella angustata</name>
    <dbReference type="NCBI Taxonomy" id="152316"/>
    <lineage>
        <taxon>Eukaryota</taxon>
        <taxon>Fungi</taxon>
        <taxon>Dikarya</taxon>
        <taxon>Ascomycota</taxon>
        <taxon>Pezizomycotina</taxon>
        <taxon>Sordariomycetes</taxon>
        <taxon>Xylariomycetidae</taxon>
        <taxon>Amphisphaeriales</taxon>
        <taxon>Sporocadaceae</taxon>
        <taxon>Truncatella</taxon>
    </lineage>
</organism>
<keyword evidence="2" id="KW-1185">Reference proteome</keyword>
<dbReference type="GeneID" id="70132557"/>
<evidence type="ECO:0000313" key="1">
    <source>
        <dbReference type="EMBL" id="KAH6647592.1"/>
    </source>
</evidence>
<reference evidence="1" key="1">
    <citation type="journal article" date="2021" name="Nat. Commun.">
        <title>Genetic determinants of endophytism in the Arabidopsis root mycobiome.</title>
        <authorList>
            <person name="Mesny F."/>
            <person name="Miyauchi S."/>
            <person name="Thiergart T."/>
            <person name="Pickel B."/>
            <person name="Atanasova L."/>
            <person name="Karlsson M."/>
            <person name="Huettel B."/>
            <person name="Barry K.W."/>
            <person name="Haridas S."/>
            <person name="Chen C."/>
            <person name="Bauer D."/>
            <person name="Andreopoulos W."/>
            <person name="Pangilinan J."/>
            <person name="LaButti K."/>
            <person name="Riley R."/>
            <person name="Lipzen A."/>
            <person name="Clum A."/>
            <person name="Drula E."/>
            <person name="Henrissat B."/>
            <person name="Kohler A."/>
            <person name="Grigoriev I.V."/>
            <person name="Martin F.M."/>
            <person name="Hacquard S."/>
        </authorList>
    </citation>
    <scope>NUCLEOTIDE SEQUENCE</scope>
    <source>
        <strain evidence="1">MPI-SDFR-AT-0073</strain>
    </source>
</reference>
<name>A0A9P8RQJ4_9PEZI</name>
<comment type="caution">
    <text evidence="1">The sequence shown here is derived from an EMBL/GenBank/DDBJ whole genome shotgun (WGS) entry which is preliminary data.</text>
</comment>
<proteinExistence type="predicted"/>
<dbReference type="AlphaFoldDB" id="A0A9P8RQJ4"/>
<dbReference type="EMBL" id="JAGPXC010000008">
    <property type="protein sequence ID" value="KAH6647592.1"/>
    <property type="molecule type" value="Genomic_DNA"/>
</dbReference>
<evidence type="ECO:0000313" key="2">
    <source>
        <dbReference type="Proteomes" id="UP000758603"/>
    </source>
</evidence>
<dbReference type="Proteomes" id="UP000758603">
    <property type="component" value="Unassembled WGS sequence"/>
</dbReference>
<dbReference type="RefSeq" id="XP_045954104.1">
    <property type="nucleotide sequence ID" value="XM_046103665.1"/>
</dbReference>
<sequence>MWVSVLFSDLWFISFRFDATLGFIRRGYVEFIHTYNTDVAYYKQSRIAIETKLLSICIYIYSLFSPGVTGSLKR</sequence>
<accession>A0A9P8RQJ4</accession>
<protein>
    <submittedName>
        <fullName evidence="1">Uncharacterized protein</fullName>
    </submittedName>
</protein>